<feature type="region of interest" description="Disordered" evidence="1">
    <location>
        <begin position="418"/>
        <end position="455"/>
    </location>
</feature>
<evidence type="ECO:0000313" key="3">
    <source>
        <dbReference type="Proteomes" id="UP000784294"/>
    </source>
</evidence>
<feature type="region of interest" description="Disordered" evidence="1">
    <location>
        <begin position="713"/>
        <end position="739"/>
    </location>
</feature>
<feature type="non-terminal residue" evidence="2">
    <location>
        <position position="813"/>
    </location>
</feature>
<evidence type="ECO:0000256" key="1">
    <source>
        <dbReference type="SAM" id="MobiDB-lite"/>
    </source>
</evidence>
<feature type="region of interest" description="Disordered" evidence="1">
    <location>
        <begin position="668"/>
        <end position="692"/>
    </location>
</feature>
<organism evidence="2 3">
    <name type="scientific">Protopolystoma xenopodis</name>
    <dbReference type="NCBI Taxonomy" id="117903"/>
    <lineage>
        <taxon>Eukaryota</taxon>
        <taxon>Metazoa</taxon>
        <taxon>Spiralia</taxon>
        <taxon>Lophotrochozoa</taxon>
        <taxon>Platyhelminthes</taxon>
        <taxon>Monogenea</taxon>
        <taxon>Polyopisthocotylea</taxon>
        <taxon>Polystomatidea</taxon>
        <taxon>Polystomatidae</taxon>
        <taxon>Protopolystoma</taxon>
    </lineage>
</organism>
<dbReference type="Proteomes" id="UP000784294">
    <property type="component" value="Unassembled WGS sequence"/>
</dbReference>
<keyword evidence="3" id="KW-1185">Reference proteome</keyword>
<feature type="region of interest" description="Disordered" evidence="1">
    <location>
        <begin position="350"/>
        <end position="378"/>
    </location>
</feature>
<feature type="compositionally biased region" description="Low complexity" evidence="1">
    <location>
        <begin position="718"/>
        <end position="733"/>
    </location>
</feature>
<sequence>MNNFAANGSGSFGFASNAPGSAIMQGSCNPSGSEAFLGTPNANDWIQLTNSTASTENLISKIAALSFEEARPLWASNGSPNIVQQSDGTCLPTSMPWEILSASPSTQPIDVQRGGRDRNSAGSFIGPPGGNFLLNNLSNNLGEGGLLMSPSSKDMAALGMQMVDQVLSNSPGNGNFSNRDVIEGVIAGALGNNGNLTPGISNILPTSNSSGSGFPFNIMPTSQTPLQHPNQFSGGTGGAGFMQHTFPQTNQRTNHFYVQQSQAQLLSGPSLSQLPHSGSGMNDFNLVGNSGRYSSVDGDINQMRHIAVSSSGSETPSAVIPTPSSNAPFVDPAILSAAYSGLPSSLVGGDVFRPGSQPSTFQPSSVHQQTQHSGFNFGQSATGFPLSSNVSLTTADFSALVPSNDDLHSAATGSGFVSSVSEPGSGFPPNAYPNPAHQTHNNLSMSFAPPTLVSGSGGSSRLTGLFGPSVHNQDPESIQVAALLSNGESGDMIGPPPCSITGLYISDHFLSTSKAGSAASLADLSSIRPTAPTDGAPDFSSGYSISQSGISPFGTAQLDITAGHQSMSNGPFGRGKSPHNLPGGSLNPSQQQPGGAYAMANPDLYNPPLAPTGQMSGSNHFDSIVNANSLNRQHIPTSTPIANDFLASNNMASPVSAGQHLMASNPSLLTHGGLYQTPAPDSPGDPHSQQHQQATLFAQSMQHLLATAAALNGTGSTQQQQQSQQQAQSALQQDSVGHRSGSATAADVFASLQAAAAAAAASGGSGAPGSAFLVPQHPGSDVSLSNSAAAAANMPPPGLAGHSGLPLQHAHPQ</sequence>
<protein>
    <submittedName>
        <fullName evidence="2">Uncharacterized protein</fullName>
    </submittedName>
</protein>
<feature type="compositionally biased region" description="Polar residues" evidence="1">
    <location>
        <begin position="356"/>
        <end position="378"/>
    </location>
</feature>
<dbReference type="EMBL" id="CAAALY010006685">
    <property type="protein sequence ID" value="VEL09579.1"/>
    <property type="molecule type" value="Genomic_DNA"/>
</dbReference>
<name>A0A3S4ZXI3_9PLAT</name>
<comment type="caution">
    <text evidence="2">The sequence shown here is derived from an EMBL/GenBank/DDBJ whole genome shotgun (WGS) entry which is preliminary data.</text>
</comment>
<feature type="region of interest" description="Disordered" evidence="1">
    <location>
        <begin position="563"/>
        <end position="599"/>
    </location>
</feature>
<feature type="compositionally biased region" description="Polar residues" evidence="1">
    <location>
        <begin position="436"/>
        <end position="445"/>
    </location>
</feature>
<proteinExistence type="predicted"/>
<accession>A0A3S4ZXI3</accession>
<reference evidence="2" key="1">
    <citation type="submission" date="2018-11" db="EMBL/GenBank/DDBJ databases">
        <authorList>
            <consortium name="Pathogen Informatics"/>
        </authorList>
    </citation>
    <scope>NUCLEOTIDE SEQUENCE</scope>
</reference>
<dbReference type="AlphaFoldDB" id="A0A3S4ZXI3"/>
<gene>
    <name evidence="2" type="ORF">PXEA_LOCUS3019</name>
</gene>
<feature type="region of interest" description="Disordered" evidence="1">
    <location>
        <begin position="775"/>
        <end position="813"/>
    </location>
</feature>
<dbReference type="OrthoDB" id="6288929at2759"/>
<feature type="compositionally biased region" description="Low complexity" evidence="1">
    <location>
        <begin position="783"/>
        <end position="793"/>
    </location>
</feature>
<feature type="region of interest" description="Disordered" evidence="1">
    <location>
        <begin position="105"/>
        <end position="124"/>
    </location>
</feature>
<evidence type="ECO:0000313" key="2">
    <source>
        <dbReference type="EMBL" id="VEL09579.1"/>
    </source>
</evidence>